<dbReference type="Gene3D" id="3.40.50.720">
    <property type="entry name" value="NAD(P)-binding Rossmann-like Domain"/>
    <property type="match status" value="1"/>
</dbReference>
<dbReference type="InterPro" id="IPR001509">
    <property type="entry name" value="Epimerase_deHydtase"/>
</dbReference>
<name>G7H3Q3_9ACTN</name>
<dbReference type="Pfam" id="PF01370">
    <property type="entry name" value="Epimerase"/>
    <property type="match status" value="1"/>
</dbReference>
<accession>G7H3Q3</accession>
<dbReference type="STRING" id="1073574.GOARA_057_00020"/>
<dbReference type="InterPro" id="IPR051783">
    <property type="entry name" value="NAD(P)-dependent_oxidoreduct"/>
</dbReference>
<feature type="domain" description="NAD-dependent epimerase/dehydratase" evidence="1">
    <location>
        <begin position="3"/>
        <end position="225"/>
    </location>
</feature>
<gene>
    <name evidence="2" type="ORF">GOARA_057_00020</name>
</gene>
<evidence type="ECO:0000259" key="1">
    <source>
        <dbReference type="Pfam" id="PF01370"/>
    </source>
</evidence>
<organism evidence="2 3">
    <name type="scientific">Gordonia araii NBRC 100433</name>
    <dbReference type="NCBI Taxonomy" id="1073574"/>
    <lineage>
        <taxon>Bacteria</taxon>
        <taxon>Bacillati</taxon>
        <taxon>Actinomycetota</taxon>
        <taxon>Actinomycetes</taxon>
        <taxon>Mycobacteriales</taxon>
        <taxon>Gordoniaceae</taxon>
        <taxon>Gordonia</taxon>
    </lineage>
</organism>
<dbReference type="OrthoDB" id="9774199at2"/>
<dbReference type="InterPro" id="IPR036291">
    <property type="entry name" value="NAD(P)-bd_dom_sf"/>
</dbReference>
<keyword evidence="3" id="KW-1185">Reference proteome</keyword>
<sequence length="325" mass="33483">MRVMITGATGFVGGWTARAVHERGHDIRFLVRNPDKLARTAAFFGFDASDLVVGDITDAATVAKALDGCDAVVHAAAEVALHGTDAEGEEALVRRNTDGARNVIGRAVEAGIDPIVHVSSCAVLWTPTDAVLHEGLPVTGGAGAYGRAKTAIEEYVRALQDDGAPIAITYPAGVAGPAAAGHLGEAGDALYTLAAVGVLGRTAGLTLVDVRDLADLHARLLEPGRGARRVVAGGHRISGARLAEALSDASGKRVRYLPIPNTALIGLGALADRFPTHVPAKLGQLSETAAQYLLYPPNPDNSVAEALGVTFRPVTETIGDVFGSS</sequence>
<dbReference type="SUPFAM" id="SSF51735">
    <property type="entry name" value="NAD(P)-binding Rossmann-fold domains"/>
    <property type="match status" value="1"/>
</dbReference>
<dbReference type="GO" id="GO:0004029">
    <property type="term" value="F:aldehyde dehydrogenase (NAD+) activity"/>
    <property type="evidence" value="ECO:0007669"/>
    <property type="project" value="TreeGrafter"/>
</dbReference>
<comment type="caution">
    <text evidence="2">The sequence shown here is derived from an EMBL/GenBank/DDBJ whole genome shotgun (WGS) entry which is preliminary data.</text>
</comment>
<evidence type="ECO:0000313" key="2">
    <source>
        <dbReference type="EMBL" id="GAB10478.1"/>
    </source>
</evidence>
<dbReference type="PANTHER" id="PTHR48079:SF6">
    <property type="entry name" value="NAD(P)-BINDING DOMAIN-CONTAINING PROTEIN-RELATED"/>
    <property type="match status" value="1"/>
</dbReference>
<evidence type="ECO:0000313" key="3">
    <source>
        <dbReference type="Proteomes" id="UP000035088"/>
    </source>
</evidence>
<reference evidence="2 3" key="1">
    <citation type="submission" date="2011-11" db="EMBL/GenBank/DDBJ databases">
        <title>Whole genome shotgun sequence of Gordonia araii NBRC 100433.</title>
        <authorList>
            <person name="Yoshida Y."/>
            <person name="Hosoyama A."/>
            <person name="Tsuchikane K."/>
            <person name="Katsumata H."/>
            <person name="Yamazaki S."/>
            <person name="Fujita N."/>
        </authorList>
    </citation>
    <scope>NUCLEOTIDE SEQUENCE [LARGE SCALE GENOMIC DNA]</scope>
    <source>
        <strain evidence="2 3">NBRC 100433</strain>
    </source>
</reference>
<dbReference type="Proteomes" id="UP000035088">
    <property type="component" value="Unassembled WGS sequence"/>
</dbReference>
<proteinExistence type="predicted"/>
<dbReference type="EMBL" id="BAEE01000057">
    <property type="protein sequence ID" value="GAB10478.1"/>
    <property type="molecule type" value="Genomic_DNA"/>
</dbReference>
<dbReference type="AlphaFoldDB" id="G7H3Q3"/>
<dbReference type="GO" id="GO:0005737">
    <property type="term" value="C:cytoplasm"/>
    <property type="evidence" value="ECO:0007669"/>
    <property type="project" value="TreeGrafter"/>
</dbReference>
<dbReference type="PANTHER" id="PTHR48079">
    <property type="entry name" value="PROTEIN YEEZ"/>
    <property type="match status" value="1"/>
</dbReference>
<protein>
    <submittedName>
        <fullName evidence="2">Putative NAD-dependent epimerase/dehydratase family protein</fullName>
    </submittedName>
</protein>